<reference evidence="1 2" key="1">
    <citation type="journal article" date="2018" name="New Phytol.">
        <title>Comparative genomics and transcriptomics depict ericoid mycorrhizal fungi as versatile saprotrophs and plant mutualists.</title>
        <authorList>
            <person name="Martino E."/>
            <person name="Morin E."/>
            <person name="Grelet G.A."/>
            <person name="Kuo A."/>
            <person name="Kohler A."/>
            <person name="Daghino S."/>
            <person name="Barry K.W."/>
            <person name="Cichocki N."/>
            <person name="Clum A."/>
            <person name="Dockter R.B."/>
            <person name="Hainaut M."/>
            <person name="Kuo R.C."/>
            <person name="LaButti K."/>
            <person name="Lindahl B.D."/>
            <person name="Lindquist E.A."/>
            <person name="Lipzen A."/>
            <person name="Khouja H.R."/>
            <person name="Magnuson J."/>
            <person name="Murat C."/>
            <person name="Ohm R.A."/>
            <person name="Singer S.W."/>
            <person name="Spatafora J.W."/>
            <person name="Wang M."/>
            <person name="Veneault-Fourrey C."/>
            <person name="Henrissat B."/>
            <person name="Grigoriev I.V."/>
            <person name="Martin F.M."/>
            <person name="Perotto S."/>
        </authorList>
    </citation>
    <scope>NUCLEOTIDE SEQUENCE [LARGE SCALE GENOMIC DNA]</scope>
    <source>
        <strain evidence="1 2">ATCC 22711</strain>
    </source>
</reference>
<protein>
    <submittedName>
        <fullName evidence="1">Uncharacterized protein</fullName>
    </submittedName>
</protein>
<evidence type="ECO:0000313" key="1">
    <source>
        <dbReference type="EMBL" id="PSS23032.1"/>
    </source>
</evidence>
<sequence length="155" mass="16945">MLAAIAEQSSAVGASSASLTSIIRSALRFVGLCSRGGWGSEEGGPGSLRQAPWQSGRSYISSGHMIPYRNAYADPTDRRRLLLLKPHHTPPRVPDCSARTSRIPVTSIDLTRCDPSHVCSQNSTVSSLRRSRGVTGRILEAPEIGLLRRKRRRRI</sequence>
<dbReference type="Proteomes" id="UP000241818">
    <property type="component" value="Unassembled WGS sequence"/>
</dbReference>
<dbReference type="GeneID" id="36572552"/>
<dbReference type="AlphaFoldDB" id="A0A2T3B878"/>
<accession>A0A2T3B878</accession>
<organism evidence="1 2">
    <name type="scientific">Amorphotheca resinae ATCC 22711</name>
    <dbReference type="NCBI Taxonomy" id="857342"/>
    <lineage>
        <taxon>Eukaryota</taxon>
        <taxon>Fungi</taxon>
        <taxon>Dikarya</taxon>
        <taxon>Ascomycota</taxon>
        <taxon>Pezizomycotina</taxon>
        <taxon>Leotiomycetes</taxon>
        <taxon>Helotiales</taxon>
        <taxon>Amorphothecaceae</taxon>
        <taxon>Amorphotheca</taxon>
    </lineage>
</organism>
<dbReference type="InParanoid" id="A0A2T3B878"/>
<name>A0A2T3B878_AMORE</name>
<gene>
    <name evidence="1" type="ORF">M430DRAFT_212382</name>
</gene>
<dbReference type="RefSeq" id="XP_024723078.1">
    <property type="nucleotide sequence ID" value="XM_024864471.1"/>
</dbReference>
<evidence type="ECO:0000313" key="2">
    <source>
        <dbReference type="Proteomes" id="UP000241818"/>
    </source>
</evidence>
<dbReference type="EMBL" id="KZ679008">
    <property type="protein sequence ID" value="PSS23032.1"/>
    <property type="molecule type" value="Genomic_DNA"/>
</dbReference>
<proteinExistence type="predicted"/>
<keyword evidence="2" id="KW-1185">Reference proteome</keyword>